<keyword evidence="2" id="KW-1185">Reference proteome</keyword>
<dbReference type="AlphaFoldDB" id="A0AAQ3L394"/>
<organism evidence="1 2">
    <name type="scientific">Canna indica</name>
    <name type="common">Indian-shot</name>
    <dbReference type="NCBI Taxonomy" id="4628"/>
    <lineage>
        <taxon>Eukaryota</taxon>
        <taxon>Viridiplantae</taxon>
        <taxon>Streptophyta</taxon>
        <taxon>Embryophyta</taxon>
        <taxon>Tracheophyta</taxon>
        <taxon>Spermatophyta</taxon>
        <taxon>Magnoliopsida</taxon>
        <taxon>Liliopsida</taxon>
        <taxon>Zingiberales</taxon>
        <taxon>Cannaceae</taxon>
        <taxon>Canna</taxon>
    </lineage>
</organism>
<evidence type="ECO:0000313" key="2">
    <source>
        <dbReference type="Proteomes" id="UP001327560"/>
    </source>
</evidence>
<dbReference type="Proteomes" id="UP001327560">
    <property type="component" value="Chromosome 9"/>
</dbReference>
<gene>
    <name evidence="1" type="ORF">Cni_G28740</name>
</gene>
<evidence type="ECO:0000313" key="1">
    <source>
        <dbReference type="EMBL" id="WOL19938.1"/>
    </source>
</evidence>
<protein>
    <submittedName>
        <fullName evidence="1">Glucomannan 4-beta-mannosyltransferase 9</fullName>
    </submittedName>
</protein>
<dbReference type="EMBL" id="CP136898">
    <property type="protein sequence ID" value="WOL19938.1"/>
    <property type="molecule type" value="Genomic_DNA"/>
</dbReference>
<accession>A0AAQ3L394</accession>
<reference evidence="1 2" key="1">
    <citation type="submission" date="2023-10" db="EMBL/GenBank/DDBJ databases">
        <title>Chromosome-scale genome assembly provides insights into flower coloration mechanisms of Canna indica.</title>
        <authorList>
            <person name="Li C."/>
        </authorList>
    </citation>
    <scope>NUCLEOTIDE SEQUENCE [LARGE SCALE GENOMIC DNA]</scope>
    <source>
        <tissue evidence="1">Flower</tissue>
    </source>
</reference>
<sequence length="67" mass="7700">MRKGMVKTPVIVSLLQLAVYVCLAMSAMLFVEKVYMAVVITGVRLLGRRPEKRYKWEPMTIQILVTE</sequence>
<name>A0AAQ3L394_9LILI</name>
<proteinExistence type="predicted"/>